<evidence type="ECO:0000256" key="9">
    <source>
        <dbReference type="SAM" id="MobiDB-lite"/>
    </source>
</evidence>
<gene>
    <name evidence="13" type="ORF">EOD39_4771</name>
</gene>
<feature type="region of interest" description="Disordered" evidence="9">
    <location>
        <begin position="104"/>
        <end position="123"/>
    </location>
</feature>
<feature type="domain" description="Thyroglobulin type-1" evidence="11">
    <location>
        <begin position="327"/>
        <end position="409"/>
    </location>
</feature>
<dbReference type="PANTHER" id="PTHR11551">
    <property type="entry name" value="INSULIN-LIKE GROWTH FACTOR BINDING PROTEIN"/>
    <property type="match status" value="1"/>
</dbReference>
<dbReference type="GO" id="GO:0031995">
    <property type="term" value="F:insulin-like growth factor II binding"/>
    <property type="evidence" value="ECO:0007669"/>
    <property type="project" value="TreeGrafter"/>
</dbReference>
<sequence length="423" mass="46423">MLSYIGCSLLLALVSILDTSLGEVVFRCPSCAAERQASCPERRTPCTELVREPGCGCCPVCARQEGETCGVYTARCSTGLRCYPKPGSEVPLQELVQGYGRCGRRNDGESKGSKENGADIVSSPKQSQIHLPLQCPPLKRFLAREALILSRCGRLRDCQEDSNGRVLAACLRGLGHITGLQGCHQSQTPVPVLDGSPSWVRASLGQRLASTAPTAISKTQLLFGEGWVQQPQCWAPSRARALNSLLGVLVTLGSLSGALVVQAEFLDHSEVSLTEAIPEGRKTNGQRNEAKDLAVIRLRQTEQERQMSKGPKQPHTPEVSKKTRLKPSLCQKQLDQVLEKISMMRIHDEKGPLEFLYTMHMPNCDKRGLYNLKQCKMSVNGQRGECWCVNPSTGKPIPNSPVIRGDPECNLYYNENEDIVPQN</sequence>
<keyword evidence="7" id="KW-0340">Growth factor binding</keyword>
<evidence type="ECO:0000259" key="12">
    <source>
        <dbReference type="PROSITE" id="PS51323"/>
    </source>
</evidence>
<dbReference type="SUPFAM" id="SSF57184">
    <property type="entry name" value="Growth factor receptor domain"/>
    <property type="match status" value="1"/>
</dbReference>
<accession>A0A444UH11</accession>
<evidence type="ECO:0000256" key="1">
    <source>
        <dbReference type="ARBA" id="ARBA00004613"/>
    </source>
</evidence>
<dbReference type="Pfam" id="PF00219">
    <property type="entry name" value="IGFBP"/>
    <property type="match status" value="1"/>
</dbReference>
<dbReference type="GO" id="GO:0043567">
    <property type="term" value="P:regulation of insulin-like growth factor receptor signaling pathway"/>
    <property type="evidence" value="ECO:0007669"/>
    <property type="project" value="TreeGrafter"/>
</dbReference>
<dbReference type="Gene3D" id="4.10.40.20">
    <property type="match status" value="1"/>
</dbReference>
<dbReference type="PANTHER" id="PTHR11551:SF5">
    <property type="entry name" value="INSULIN-LIKE GROWTH FACTOR-BINDING PROTEIN 2"/>
    <property type="match status" value="1"/>
</dbReference>
<dbReference type="Gene3D" id="4.10.800.10">
    <property type="entry name" value="Thyroglobulin type-1"/>
    <property type="match status" value="1"/>
</dbReference>
<dbReference type="SUPFAM" id="SSF57610">
    <property type="entry name" value="Thyroglobulin type-1 domain"/>
    <property type="match status" value="1"/>
</dbReference>
<dbReference type="EMBL" id="SCEB01214587">
    <property type="protein sequence ID" value="RXM34482.1"/>
    <property type="molecule type" value="Genomic_DNA"/>
</dbReference>
<feature type="region of interest" description="Disordered" evidence="9">
    <location>
        <begin position="302"/>
        <end position="324"/>
    </location>
</feature>
<dbReference type="GO" id="GO:0005615">
    <property type="term" value="C:extracellular space"/>
    <property type="evidence" value="ECO:0007669"/>
    <property type="project" value="TreeGrafter"/>
</dbReference>
<dbReference type="GO" id="GO:0031994">
    <property type="term" value="F:insulin-like growth factor I binding"/>
    <property type="evidence" value="ECO:0007669"/>
    <property type="project" value="TreeGrafter"/>
</dbReference>
<organism evidence="13 14">
    <name type="scientific">Acipenser ruthenus</name>
    <name type="common">Sterlet sturgeon</name>
    <dbReference type="NCBI Taxonomy" id="7906"/>
    <lineage>
        <taxon>Eukaryota</taxon>
        <taxon>Metazoa</taxon>
        <taxon>Chordata</taxon>
        <taxon>Craniata</taxon>
        <taxon>Vertebrata</taxon>
        <taxon>Euteleostomi</taxon>
        <taxon>Actinopterygii</taxon>
        <taxon>Chondrostei</taxon>
        <taxon>Acipenseriformes</taxon>
        <taxon>Acipenseridae</taxon>
        <taxon>Acipenser</taxon>
    </lineage>
</organism>
<evidence type="ECO:0000259" key="11">
    <source>
        <dbReference type="PROSITE" id="PS51162"/>
    </source>
</evidence>
<feature type="signal peptide" evidence="10">
    <location>
        <begin position="1"/>
        <end position="22"/>
    </location>
</feature>
<evidence type="ECO:0000313" key="13">
    <source>
        <dbReference type="EMBL" id="RXM34482.1"/>
    </source>
</evidence>
<comment type="caution">
    <text evidence="8">Lacks conserved residue(s) required for the propagation of feature annotation.</text>
</comment>
<feature type="chain" id="PRO_5019329054" description="Insulin-like growth factor-binding protein 2" evidence="10">
    <location>
        <begin position="23"/>
        <end position="423"/>
    </location>
</feature>
<feature type="domain" description="IGFBP N-terminal" evidence="12">
    <location>
        <begin position="24"/>
        <end position="105"/>
    </location>
</feature>
<evidence type="ECO:0000256" key="5">
    <source>
        <dbReference type="ARBA" id="ARBA00022729"/>
    </source>
</evidence>
<evidence type="ECO:0000313" key="14">
    <source>
        <dbReference type="Proteomes" id="UP000289886"/>
    </source>
</evidence>
<keyword evidence="3" id="KW-0964">Secreted</keyword>
<evidence type="ECO:0000256" key="7">
    <source>
        <dbReference type="ARBA" id="ARBA00023183"/>
    </source>
</evidence>
<reference evidence="13 14" key="1">
    <citation type="submission" date="2019-01" db="EMBL/GenBank/DDBJ databases">
        <title>Draft Genome and Complete Hox-Cluster Characterization of the Sterlet Sturgeon (Acipenser ruthenus).</title>
        <authorList>
            <person name="Wei Q."/>
        </authorList>
    </citation>
    <scope>NUCLEOTIDE SEQUENCE [LARGE SCALE GENOMIC DNA]</scope>
    <source>
        <strain evidence="13">WHYD16114868_AA</strain>
        <tissue evidence="13">Blood</tissue>
    </source>
</reference>
<comment type="subcellular location">
    <subcellularLocation>
        <location evidence="1">Secreted</location>
    </subcellularLocation>
</comment>
<dbReference type="InterPro" id="IPR000867">
    <property type="entry name" value="IGFBP-like"/>
</dbReference>
<keyword evidence="4" id="KW-0341">Growth regulation</keyword>
<evidence type="ECO:0000256" key="2">
    <source>
        <dbReference type="ARBA" id="ARBA00013676"/>
    </source>
</evidence>
<dbReference type="InterPro" id="IPR000716">
    <property type="entry name" value="Thyroglobulin_1"/>
</dbReference>
<dbReference type="AlphaFoldDB" id="A0A444UH11"/>
<dbReference type="SMART" id="SM00121">
    <property type="entry name" value="IB"/>
    <property type="match status" value="1"/>
</dbReference>
<keyword evidence="14" id="KW-1185">Reference proteome</keyword>
<evidence type="ECO:0000256" key="4">
    <source>
        <dbReference type="ARBA" id="ARBA00022604"/>
    </source>
</evidence>
<dbReference type="InterPro" id="IPR009030">
    <property type="entry name" value="Growth_fac_rcpt_cys_sf"/>
</dbReference>
<dbReference type="PROSITE" id="PS00484">
    <property type="entry name" value="THYROGLOBULIN_1_1"/>
    <property type="match status" value="1"/>
</dbReference>
<dbReference type="PROSITE" id="PS51162">
    <property type="entry name" value="THYROGLOBULIN_1_2"/>
    <property type="match status" value="1"/>
</dbReference>
<feature type="compositionally biased region" description="Basic and acidic residues" evidence="9">
    <location>
        <begin position="104"/>
        <end position="117"/>
    </location>
</feature>
<dbReference type="CDD" id="cd00191">
    <property type="entry name" value="TY"/>
    <property type="match status" value="1"/>
</dbReference>
<evidence type="ECO:0000256" key="3">
    <source>
        <dbReference type="ARBA" id="ARBA00022525"/>
    </source>
</evidence>
<proteinExistence type="predicted"/>
<evidence type="ECO:0000256" key="6">
    <source>
        <dbReference type="ARBA" id="ARBA00023157"/>
    </source>
</evidence>
<dbReference type="PRINTS" id="PR01976">
    <property type="entry name" value="IGFBPFAMILY"/>
</dbReference>
<evidence type="ECO:0000256" key="8">
    <source>
        <dbReference type="PROSITE-ProRule" id="PRU00500"/>
    </source>
</evidence>
<dbReference type="Proteomes" id="UP000289886">
    <property type="component" value="Unassembled WGS sequence"/>
</dbReference>
<dbReference type="FunFam" id="4.10.800.10:FF:000002">
    <property type="entry name" value="Insulin-like growth factor-binding protein 2"/>
    <property type="match status" value="1"/>
</dbReference>
<dbReference type="SMART" id="SM00211">
    <property type="entry name" value="TY"/>
    <property type="match status" value="1"/>
</dbReference>
<dbReference type="InterPro" id="IPR022321">
    <property type="entry name" value="IGFBP_1-6_chordata"/>
</dbReference>
<evidence type="ECO:0000256" key="10">
    <source>
        <dbReference type="SAM" id="SignalP"/>
    </source>
</evidence>
<dbReference type="Pfam" id="PF00086">
    <property type="entry name" value="Thyroglobulin_1"/>
    <property type="match status" value="1"/>
</dbReference>
<comment type="caution">
    <text evidence="13">The sequence shown here is derived from an EMBL/GenBank/DDBJ whole genome shotgun (WGS) entry which is preliminary data.</text>
</comment>
<name>A0A444UH11_ACIRT</name>
<keyword evidence="5 10" id="KW-0732">Signal</keyword>
<dbReference type="InterPro" id="IPR036857">
    <property type="entry name" value="Thyroglobulin_1_sf"/>
</dbReference>
<dbReference type="InterPro" id="IPR017891">
    <property type="entry name" value="Insulin_GF-bd_Cys-rich_CS"/>
</dbReference>
<keyword evidence="6" id="KW-1015">Disulfide bond</keyword>
<dbReference type="FunFam" id="4.10.40.20:FF:000007">
    <property type="entry name" value="Insulin-like growth factor-binding protein 2"/>
    <property type="match status" value="1"/>
</dbReference>
<protein>
    <recommendedName>
        <fullName evidence="2">Insulin-like growth factor-binding protein 2</fullName>
    </recommendedName>
</protein>
<dbReference type="PROSITE" id="PS51323">
    <property type="entry name" value="IGFBP_N_2"/>
    <property type="match status" value="1"/>
</dbReference>
<dbReference type="PROSITE" id="PS00222">
    <property type="entry name" value="IGFBP_N_1"/>
    <property type="match status" value="1"/>
</dbReference>